<evidence type="ECO:0000256" key="1">
    <source>
        <dbReference type="SAM" id="Coils"/>
    </source>
</evidence>
<dbReference type="GO" id="GO:0005829">
    <property type="term" value="C:cytosol"/>
    <property type="evidence" value="ECO:0007669"/>
    <property type="project" value="TreeGrafter"/>
</dbReference>
<feature type="compositionally biased region" description="Basic and acidic residues" evidence="2">
    <location>
        <begin position="1101"/>
        <end position="1157"/>
    </location>
</feature>
<dbReference type="PANTHER" id="PTHR14445">
    <property type="entry name" value="GRB10 INTERACTING GYF PROTEIN"/>
    <property type="match status" value="1"/>
</dbReference>
<dbReference type="InterPro" id="IPR035445">
    <property type="entry name" value="GYF-like_dom_sf"/>
</dbReference>
<dbReference type="RefSeq" id="XP_023163066.2">
    <property type="nucleotide sequence ID" value="XM_023307298.2"/>
</dbReference>
<dbReference type="OMA" id="IAPWSLQ"/>
<feature type="domain" description="GYF" evidence="3">
    <location>
        <begin position="612"/>
        <end position="660"/>
    </location>
</feature>
<evidence type="ECO:0000313" key="7">
    <source>
        <dbReference type="RefSeq" id="XP_023163069.2"/>
    </source>
</evidence>
<dbReference type="CDD" id="cd22249">
    <property type="entry name" value="UDM1_RNF168_RNF169-like"/>
    <property type="match status" value="1"/>
</dbReference>
<feature type="compositionally biased region" description="Polar residues" evidence="2">
    <location>
        <begin position="349"/>
        <end position="364"/>
    </location>
</feature>
<name>A0A6J1LAQ5_DROHY</name>
<evidence type="ECO:0000313" key="5">
    <source>
        <dbReference type="RefSeq" id="XP_023163066.2"/>
    </source>
</evidence>
<feature type="compositionally biased region" description="Polar residues" evidence="2">
    <location>
        <begin position="424"/>
        <end position="447"/>
    </location>
</feature>
<dbReference type="Gene3D" id="3.30.1490.40">
    <property type="match status" value="1"/>
</dbReference>
<gene>
    <name evidence="5 6 7" type="primary">LOC111594135</name>
</gene>
<dbReference type="GeneID" id="111594135"/>
<dbReference type="Pfam" id="PF02213">
    <property type="entry name" value="GYF"/>
    <property type="match status" value="1"/>
</dbReference>
<evidence type="ECO:0000313" key="4">
    <source>
        <dbReference type="Proteomes" id="UP000504633"/>
    </source>
</evidence>
<evidence type="ECO:0000259" key="3">
    <source>
        <dbReference type="PROSITE" id="PS50829"/>
    </source>
</evidence>
<dbReference type="CDD" id="cd00072">
    <property type="entry name" value="GYF"/>
    <property type="match status" value="1"/>
</dbReference>
<feature type="compositionally biased region" description="Gly residues" evidence="2">
    <location>
        <begin position="213"/>
        <end position="229"/>
    </location>
</feature>
<feature type="compositionally biased region" description="Low complexity" evidence="2">
    <location>
        <begin position="1082"/>
        <end position="1097"/>
    </location>
</feature>
<dbReference type="RefSeq" id="XP_023163067.2">
    <property type="nucleotide sequence ID" value="XM_023307299.2"/>
</dbReference>
<feature type="region of interest" description="Disordered" evidence="2">
    <location>
        <begin position="336"/>
        <end position="464"/>
    </location>
</feature>
<evidence type="ECO:0000313" key="6">
    <source>
        <dbReference type="RefSeq" id="XP_023163067.2"/>
    </source>
</evidence>
<dbReference type="KEGG" id="dhe:111594135"/>
<feature type="compositionally biased region" description="Gly residues" evidence="2">
    <location>
        <begin position="264"/>
        <end position="273"/>
    </location>
</feature>
<feature type="region of interest" description="Disordered" evidence="2">
    <location>
        <begin position="476"/>
        <end position="503"/>
    </location>
</feature>
<dbReference type="InterPro" id="IPR051640">
    <property type="entry name" value="GRB10-interact_GYF"/>
</dbReference>
<feature type="region of interest" description="Disordered" evidence="2">
    <location>
        <begin position="121"/>
        <end position="167"/>
    </location>
</feature>
<proteinExistence type="predicted"/>
<keyword evidence="1" id="KW-0175">Coiled coil</keyword>
<dbReference type="SUPFAM" id="SSF55277">
    <property type="entry name" value="GYF domain"/>
    <property type="match status" value="1"/>
</dbReference>
<protein>
    <submittedName>
        <fullName evidence="5 6">GIGYF family protein CG11148</fullName>
    </submittedName>
</protein>
<feature type="compositionally biased region" description="Polar residues" evidence="2">
    <location>
        <begin position="128"/>
        <end position="138"/>
    </location>
</feature>
<feature type="coiled-coil region" evidence="1">
    <location>
        <begin position="1284"/>
        <end position="1311"/>
    </location>
</feature>
<dbReference type="InterPro" id="IPR003169">
    <property type="entry name" value="GYF"/>
</dbReference>
<dbReference type="PANTHER" id="PTHR14445:SF36">
    <property type="entry name" value="FI03272P-RELATED"/>
    <property type="match status" value="1"/>
</dbReference>
<dbReference type="RefSeq" id="XP_023163069.2">
    <property type="nucleotide sequence ID" value="XM_023307301.2"/>
</dbReference>
<sequence length="1623" mass="177039">MTDSMKFGPEWLRNMSAEPSNVGTSNLSATAGGGINSGLTLHSLGGGVGGSGSGGGGVVGGVNMLANPSHTAANRNMFPEYRYGREEMLSLFDRNCLLPQILPSFKKLFIEKVQFPLALTPSSEEEINSQNQLGSSSRPAWLQRSPGGFGIPSRGSGRSGTVDRGRMRGKSVYHSIYQRPSAIYDDSLSAISMKPDRNWSERNGTGDSSAIGAPGGGSGSGSGVAGGPGVDWNGTPSSSPRKDFSSQSRNMENWRRNRNEDGSGDGPNTGGAVGSEVAGWRSGGAHRWGRSTSWRDEESMQCGNLDGNNFIGNPTIANIQRSISVIGTVTNERPVVGKSQIGSAGSGGPNTNRSMSSKANQSWPGSGCSANPDGEDNLPEWAMENPSEMGGTFDSTGAFHGELVDAEPGKANSGTPHKGDLDTNDSNSFATATSIKSDQSIRTQIEQSSVTGIESHSSSSTTNITATNVIETVIGNNNNSIKNEQNERSETAESTPTHKAEAVGHGDISERFKEVADEVVKLIMDDDGGATINSKTSIGASSNRYGMPGSAVDPGLLQHQLMAPDAAATTMHGTELSHKAFNDQLGIQQQQQHHLQQHHLPVLPHVMNANPNELWFYRDPQSNVQGPFSAIEMTEWYRAGYFNENLFVRRISDSRFRPLGDLIKLCHGNMPFTHNHLLPTPIDLDNLQINLTPRKPSAHALPLSLNEHHQQQQHHHRPGIDEQLKANVTAAADSLSAAVKGHMSAHTMDTSHMLTMRFQMLQDQYLQHQEYQILSELSKSDCFQRMDPAQREAVVRSKVQMLVLPEYLSSFSGLSNSLAALNPIAGSQLYDAIAQQAKKDPQKIYPVSAEQRPEGNFLDAANDFILNAQLMHQQTQGQNPEPANIEQVQHQFGTDSDVNKLNELHANDLDILNEYNLRMLLRGPSSAAAVSQQHQQQSAPLIKPSSTVDFITESQLLAQNLMMPIWPQQQQQTSQSSWPVMQNAKVTLWDVATLEEEQSQKLLLLQQQQQKQYLSRPDGSNTGTAAAHLDFDAAQQQQHQGSDNQCNPKVEQPVPLQEQPTALDNINTHNKDQLSVQGIAGKPQQVNKQQQQQTASQKHGKQPELKISDDERRREQVEEKRRIKEERKRQQQEEEKRRALLAEEEKNKQQQEEKERQQQIQAQRRKALFSNNPQATTGTTGASASPTAATGNKASSLKIDQGNRSSLATSIAPWSLQTPSVNNAAPGLAEIQKAERRERRADQQRQQEQLDRQMRATAAAAAEANDALLKWQASPAPAPVMSLVDIQAEEAKRLNNEMLDQQRRRDHEQQQHLHQVVLSSNLNVSGGGGLSNIWGNTKKAWSATASPAPIGTGLWDEPTCAPPAAASTKYVPPTAASVLAAGLPATVAATSKQQSQTQLKSTAGGVAMPSPRNLRKSQTLPTMQNVLSKNVRTATGQSTQQEKNSKTASSKTTIKVSVGEERKSIVKASAQQQSGDATNSKVNEYENEFTSWCMKNLDNMSAKVDVPTFVSFLQDLEAPYEVKDYVRIYLGEGKESTEFAKQFLERRSKYKSLQRAQNAHNDDMCKPAPAITPSCNDNGDNKNKQKKIKKNKMTKMDARILGFSVTAAEGRINVGGRDYVDGP</sequence>
<feature type="region of interest" description="Disordered" evidence="2">
    <location>
        <begin position="1432"/>
        <end position="1454"/>
    </location>
</feature>
<feature type="region of interest" description="Disordered" evidence="2">
    <location>
        <begin position="1082"/>
        <end position="1197"/>
    </location>
</feature>
<feature type="compositionally biased region" description="Basic and acidic residues" evidence="2">
    <location>
        <begin position="484"/>
        <end position="503"/>
    </location>
</feature>
<feature type="region of interest" description="Disordered" evidence="2">
    <location>
        <begin position="195"/>
        <end position="296"/>
    </location>
</feature>
<feature type="compositionally biased region" description="Low complexity" evidence="2">
    <location>
        <begin position="448"/>
        <end position="464"/>
    </location>
</feature>
<dbReference type="PROSITE" id="PS50829">
    <property type="entry name" value="GYF"/>
    <property type="match status" value="1"/>
</dbReference>
<keyword evidence="4" id="KW-1185">Reference proteome</keyword>
<dbReference type="SMART" id="SM00444">
    <property type="entry name" value="GYF"/>
    <property type="match status" value="1"/>
</dbReference>
<dbReference type="CTD" id="43842"/>
<dbReference type="Proteomes" id="UP000504633">
    <property type="component" value="Unplaced"/>
</dbReference>
<dbReference type="OrthoDB" id="48509at2759"/>
<feature type="compositionally biased region" description="Basic and acidic residues" evidence="2">
    <location>
        <begin position="252"/>
        <end position="261"/>
    </location>
</feature>
<accession>A0A6J1LAQ5</accession>
<feature type="compositionally biased region" description="Low complexity" evidence="2">
    <location>
        <begin position="1175"/>
        <end position="1191"/>
    </location>
</feature>
<feature type="region of interest" description="Disordered" evidence="2">
    <location>
        <begin position="1557"/>
        <end position="1591"/>
    </location>
</feature>
<reference evidence="5 6" key="1">
    <citation type="submission" date="2025-04" db="UniProtKB">
        <authorList>
            <consortium name="RefSeq"/>
        </authorList>
    </citation>
    <scope>IDENTIFICATION</scope>
    <source>
        <strain evidence="5 6">15085-1641.00</strain>
        <tissue evidence="5 6">Whole body</tissue>
    </source>
</reference>
<evidence type="ECO:0000256" key="2">
    <source>
        <dbReference type="SAM" id="MobiDB-lite"/>
    </source>
</evidence>
<organism evidence="4 5">
    <name type="scientific">Drosophila hydei</name>
    <name type="common">Fruit fly</name>
    <dbReference type="NCBI Taxonomy" id="7224"/>
    <lineage>
        <taxon>Eukaryota</taxon>
        <taxon>Metazoa</taxon>
        <taxon>Ecdysozoa</taxon>
        <taxon>Arthropoda</taxon>
        <taxon>Hexapoda</taxon>
        <taxon>Insecta</taxon>
        <taxon>Pterygota</taxon>
        <taxon>Neoptera</taxon>
        <taxon>Endopterygota</taxon>
        <taxon>Diptera</taxon>
        <taxon>Brachycera</taxon>
        <taxon>Muscomorpha</taxon>
        <taxon>Ephydroidea</taxon>
        <taxon>Drosophilidae</taxon>
        <taxon>Drosophila</taxon>
    </lineage>
</organism>